<evidence type="ECO:0000313" key="2">
    <source>
        <dbReference type="EMBL" id="OAI21270.1"/>
    </source>
</evidence>
<organism evidence="2 3">
    <name type="scientific">Methylomonas lenta</name>
    <dbReference type="NCBI Taxonomy" id="980561"/>
    <lineage>
        <taxon>Bacteria</taxon>
        <taxon>Pseudomonadati</taxon>
        <taxon>Pseudomonadota</taxon>
        <taxon>Gammaproteobacteria</taxon>
        <taxon>Methylococcales</taxon>
        <taxon>Methylococcaceae</taxon>
        <taxon>Methylomonas</taxon>
    </lineage>
</organism>
<dbReference type="AlphaFoldDB" id="A0A177NW05"/>
<dbReference type="STRING" id="980561.A1359_19495"/>
<protein>
    <submittedName>
        <fullName evidence="2">Uncharacterized protein</fullName>
    </submittedName>
</protein>
<comment type="caution">
    <text evidence="2">The sequence shown here is derived from an EMBL/GenBank/DDBJ whole genome shotgun (WGS) entry which is preliminary data.</text>
</comment>
<accession>A0A177NW05</accession>
<keyword evidence="3" id="KW-1185">Reference proteome</keyword>
<sequence length="131" mass="14383">MFSSCTFENKDSTIGNYLGRLQQHTVNTIHSSSLAFIPTGYIKPEQESIIKKPADTIVSANNGIGNRLQASASTPEQVKTALTKSGLNNPNNFDQGDNSQANKALKIYAETRNQPAKTQLENMISRVDYYA</sequence>
<evidence type="ECO:0000313" key="3">
    <source>
        <dbReference type="Proteomes" id="UP000078476"/>
    </source>
</evidence>
<dbReference type="Proteomes" id="UP000078476">
    <property type="component" value="Unassembled WGS sequence"/>
</dbReference>
<proteinExistence type="predicted"/>
<feature type="region of interest" description="Disordered" evidence="1">
    <location>
        <begin position="70"/>
        <end position="99"/>
    </location>
</feature>
<dbReference type="EMBL" id="LUUI01000015">
    <property type="protein sequence ID" value="OAI21270.1"/>
    <property type="molecule type" value="Genomic_DNA"/>
</dbReference>
<gene>
    <name evidence="2" type="ORF">A1359_19495</name>
</gene>
<reference evidence="2 3" key="1">
    <citation type="submission" date="2016-03" db="EMBL/GenBank/DDBJ databases">
        <authorList>
            <person name="Ploux O."/>
        </authorList>
    </citation>
    <scope>NUCLEOTIDE SEQUENCE [LARGE SCALE GENOMIC DNA]</scope>
    <source>
        <strain evidence="2 3">R-45370</strain>
    </source>
</reference>
<evidence type="ECO:0000256" key="1">
    <source>
        <dbReference type="SAM" id="MobiDB-lite"/>
    </source>
</evidence>
<name>A0A177NW05_9GAMM</name>